<dbReference type="RefSeq" id="WP_323275527.1">
    <property type="nucleotide sequence ID" value="NZ_JAYGHT010000012.1"/>
</dbReference>
<dbReference type="Proteomes" id="UP001301728">
    <property type="component" value="Unassembled WGS sequence"/>
</dbReference>
<protein>
    <submittedName>
        <fullName evidence="1">2OG-Fe(II) oxygenase</fullName>
    </submittedName>
</protein>
<dbReference type="EMBL" id="JAYGHT010000012">
    <property type="protein sequence ID" value="MEA5518572.1"/>
    <property type="molecule type" value="Genomic_DNA"/>
</dbReference>
<sequence>MLRDEELITISECRHQILQSCHKIRNRVLFKIDQTPVLKTLSEQIYKNNIKQHTQLIPTLIVDDSAVVQRLKQDGIFITTLEQLAIPSTSNLLKDAHQIIPSLLASLPLHSSTYMIKTSCEKLMELPHIFWWGLQNRILQIVENYLELPVAYHGVYCRRDLANNVENKTRLWHLDKEDRRMLKIIIYLNDVTPDVGPFQYISKHLTDSIFHKFQYNYSYIQEQRMQQVVPKTQWKSCCGSAGTVIFVDPACVFHRGKKPITSDRLTIFFDYTSRIPKHPYYCKSSFSPEQLSTLCDSLSQYQKECVFWRNSLRHH</sequence>
<name>A0ABU5TUK0_9CYAN</name>
<gene>
    <name evidence="1" type="ORF">VB854_06375</name>
</gene>
<dbReference type="SUPFAM" id="SSF51197">
    <property type="entry name" value="Clavaminate synthase-like"/>
    <property type="match status" value="1"/>
</dbReference>
<evidence type="ECO:0000313" key="2">
    <source>
        <dbReference type="Proteomes" id="UP001301728"/>
    </source>
</evidence>
<accession>A0ABU5TUK0</accession>
<reference evidence="1 2" key="1">
    <citation type="submission" date="2023-12" db="EMBL/GenBank/DDBJ databases">
        <title>Baltic Sea Cyanobacteria.</title>
        <authorList>
            <person name="Delbaje E."/>
            <person name="Fewer D.P."/>
            <person name="Shishido T.K."/>
        </authorList>
    </citation>
    <scope>NUCLEOTIDE SEQUENCE [LARGE SCALE GENOMIC DNA]</scope>
    <source>
        <strain evidence="1 2">CCNP 1315</strain>
    </source>
</reference>
<comment type="caution">
    <text evidence="1">The sequence shown here is derived from an EMBL/GenBank/DDBJ whole genome shotgun (WGS) entry which is preliminary data.</text>
</comment>
<proteinExistence type="predicted"/>
<keyword evidence="2" id="KW-1185">Reference proteome</keyword>
<organism evidence="1 2">
    <name type="scientific">Limnoraphis robusta CCNP1315</name>
    <dbReference type="NCBI Taxonomy" id="3110306"/>
    <lineage>
        <taxon>Bacteria</taxon>
        <taxon>Bacillati</taxon>
        <taxon>Cyanobacteriota</taxon>
        <taxon>Cyanophyceae</taxon>
        <taxon>Oscillatoriophycideae</taxon>
        <taxon>Oscillatoriales</taxon>
        <taxon>Sirenicapillariaceae</taxon>
        <taxon>Limnoraphis</taxon>
    </lineage>
</organism>
<dbReference type="Gene3D" id="2.60.120.620">
    <property type="entry name" value="q2cbj1_9rhob like domain"/>
    <property type="match status" value="1"/>
</dbReference>
<evidence type="ECO:0000313" key="1">
    <source>
        <dbReference type="EMBL" id="MEA5518572.1"/>
    </source>
</evidence>